<protein>
    <submittedName>
        <fullName evidence="2">Uncharacterized protein</fullName>
    </submittedName>
</protein>
<sequence length="185" mass="19179">MFPATWPNAEYRMHRAGGGARRPADDRAAPLPPGSGVCGRSPAPHDRHPARERGPEAGPEPLAVLESFVAGLAACAAPRTLATLRAGTELTLRRPDRAALRPGDGAGVVGPEIEVWTAEGQPLGRLPPEDAAVLDRLAAPGGPVRAQVSAVVPAFLRPRVQVRIAFAEVASAARSAPDGRSPGPR</sequence>
<dbReference type="RefSeq" id="WP_220118831.1">
    <property type="nucleotide sequence ID" value="NZ_JAHZUY010000066.1"/>
</dbReference>
<feature type="compositionally biased region" description="Basic and acidic residues" evidence="1">
    <location>
        <begin position="43"/>
        <end position="55"/>
    </location>
</feature>
<feature type="region of interest" description="Disordered" evidence="1">
    <location>
        <begin position="1"/>
        <end position="59"/>
    </location>
</feature>
<dbReference type="Proteomes" id="UP001519924">
    <property type="component" value="Unassembled WGS sequence"/>
</dbReference>
<accession>A0ABS7F607</accession>
<reference evidence="2 3" key="1">
    <citation type="submission" date="2021-08" db="EMBL/GenBank/DDBJ databases">
        <title>Caldovatus sediminis gen. nov., sp. nov., a moderately thermophilic bacterium isolated from a hot spring.</title>
        <authorList>
            <person name="Hu C.-J."/>
            <person name="Li W.-J."/>
            <person name="Xian W.-D."/>
        </authorList>
    </citation>
    <scope>NUCLEOTIDE SEQUENCE [LARGE SCALE GENOMIC DNA]</scope>
    <source>
        <strain evidence="2 3">SYSU G05006</strain>
    </source>
</reference>
<comment type="caution">
    <text evidence="2">The sequence shown here is derived from an EMBL/GenBank/DDBJ whole genome shotgun (WGS) entry which is preliminary data.</text>
</comment>
<dbReference type="EMBL" id="JAHZUY010000066">
    <property type="protein sequence ID" value="MBW8271053.1"/>
    <property type="molecule type" value="Genomic_DNA"/>
</dbReference>
<name>A0ABS7F607_9PROT</name>
<organism evidence="2 3">
    <name type="scientific">Caldovatus aquaticus</name>
    <dbReference type="NCBI Taxonomy" id="2865671"/>
    <lineage>
        <taxon>Bacteria</taxon>
        <taxon>Pseudomonadati</taxon>
        <taxon>Pseudomonadota</taxon>
        <taxon>Alphaproteobacteria</taxon>
        <taxon>Acetobacterales</taxon>
        <taxon>Roseomonadaceae</taxon>
        <taxon>Caldovatus</taxon>
    </lineage>
</organism>
<proteinExistence type="predicted"/>
<evidence type="ECO:0000313" key="3">
    <source>
        <dbReference type="Proteomes" id="UP001519924"/>
    </source>
</evidence>
<evidence type="ECO:0000256" key="1">
    <source>
        <dbReference type="SAM" id="MobiDB-lite"/>
    </source>
</evidence>
<gene>
    <name evidence="2" type="ORF">K1J50_16335</name>
</gene>
<keyword evidence="3" id="KW-1185">Reference proteome</keyword>
<evidence type="ECO:0000313" key="2">
    <source>
        <dbReference type="EMBL" id="MBW8271053.1"/>
    </source>
</evidence>